<reference evidence="1 2" key="1">
    <citation type="submission" date="2009-01" db="EMBL/GenBank/DDBJ databases">
        <authorList>
            <person name="Qin X."/>
            <person name="Bachman B."/>
            <person name="Battles P."/>
            <person name="Bell A."/>
            <person name="Bess C."/>
            <person name="Bickham C."/>
            <person name="Chaboub L."/>
            <person name="Chen D."/>
            <person name="Coyle M."/>
            <person name="Deiros D.R."/>
            <person name="Dinh H."/>
            <person name="Forbes L."/>
            <person name="Fowler G."/>
            <person name="Francisco L."/>
            <person name="Fu Q."/>
            <person name="Gubbala S."/>
            <person name="Hale W."/>
            <person name="Han Y."/>
            <person name="Hemphill L."/>
            <person name="Highlander S.K."/>
            <person name="Hirani K."/>
            <person name="Hogues M."/>
            <person name="Jackson L."/>
            <person name="Jakkamsetti A."/>
            <person name="Javaid M."/>
            <person name="Jiang H."/>
            <person name="Korchina V."/>
            <person name="Kovar C."/>
            <person name="Lara F."/>
            <person name="Lee S."/>
            <person name="Mata R."/>
            <person name="Mathew T."/>
            <person name="Moen C."/>
            <person name="Morales K."/>
            <person name="Munidasa M."/>
            <person name="Nazareth L."/>
            <person name="Ngo R."/>
            <person name="Nguyen L."/>
            <person name="Okwuonu G."/>
            <person name="Ongeri F."/>
            <person name="Patil S."/>
            <person name="Petrosino J."/>
            <person name="Pham C."/>
            <person name="Pham P."/>
            <person name="Pu L.-L."/>
            <person name="Puazo M."/>
            <person name="Raj R."/>
            <person name="Reid J."/>
            <person name="Rouhana J."/>
            <person name="Saada N."/>
            <person name="Shang Y."/>
            <person name="Simmons D."/>
            <person name="Thornton R."/>
            <person name="Warren J."/>
            <person name="Weissenberger G."/>
            <person name="Zhang J."/>
            <person name="Zhang L."/>
            <person name="Zhou C."/>
            <person name="Zhu D."/>
            <person name="Muzny D."/>
            <person name="Worley K."/>
            <person name="Gibbs R."/>
        </authorList>
    </citation>
    <scope>NUCLEOTIDE SEQUENCE [LARGE SCALE GENOMIC DNA]</scope>
    <source>
        <strain evidence="1 2">DSM 15436</strain>
    </source>
</reference>
<name>C0VYD1_9ACTO</name>
<evidence type="ECO:0000313" key="2">
    <source>
        <dbReference type="Proteomes" id="UP000010301"/>
    </source>
</evidence>
<dbReference type="eggNOG" id="COG0791">
    <property type="taxonomic scope" value="Bacteria"/>
</dbReference>
<gene>
    <name evidence="1" type="ORF">HMPREF0044_0171</name>
</gene>
<comment type="caution">
    <text evidence="1">The sequence shown here is derived from an EMBL/GenBank/DDBJ whole genome shotgun (WGS) entry which is preliminary data.</text>
</comment>
<dbReference type="RefSeq" id="WP_006547168.1">
    <property type="nucleotide sequence ID" value="NZ_DS999545.1"/>
</dbReference>
<proteinExistence type="predicted"/>
<dbReference type="AlphaFoldDB" id="C0VYD1"/>
<dbReference type="HOGENOM" id="CLU_062771_0_0_11"/>
<evidence type="ECO:0000313" key="1">
    <source>
        <dbReference type="EMBL" id="EEH64434.1"/>
    </source>
</evidence>
<dbReference type="EMBL" id="ACFG01000004">
    <property type="protein sequence ID" value="EEH64434.1"/>
    <property type="molecule type" value="Genomic_DNA"/>
</dbReference>
<evidence type="ECO:0008006" key="3">
    <source>
        <dbReference type="Google" id="ProtNLM"/>
    </source>
</evidence>
<dbReference type="OrthoDB" id="9764271at2"/>
<dbReference type="STRING" id="525245.HMPREF0044_0171"/>
<dbReference type="Proteomes" id="UP000010301">
    <property type="component" value="Unassembled WGS sequence"/>
</dbReference>
<accession>C0VYD1</accession>
<sequence length="279" mass="30882">MSTRLKETLIVILLAAVGFVGIYTLLASASAQKEPATIAKPNGPGPQRPILDLSGFNPGNLISDAEFFNADAMSEEQVRTFIKDWNDGCESDKEKAPCLSEYREHVPFRQATRFCPYDMPGGDLDAAGIISQAAYACQISPQVLLVTLQKEQGLISASGSQLKEERYSIALGYGCPDGEACDQQFFGFANQIYGAAQQFQRYRVEPWKYQVKAGQNNAIQFHVNPECGSKTIYIENQATAGLYNYTPYQPTADTLAGHRTQCSTWGNMNFYGLYQAWFK</sequence>
<protein>
    <recommendedName>
        <fullName evidence="3">Hemagglutinin</fullName>
    </recommendedName>
</protein>
<organism evidence="1 2">
    <name type="scientific">Gleimia coleocanis DSM 15436</name>
    <dbReference type="NCBI Taxonomy" id="525245"/>
    <lineage>
        <taxon>Bacteria</taxon>
        <taxon>Bacillati</taxon>
        <taxon>Actinomycetota</taxon>
        <taxon>Actinomycetes</taxon>
        <taxon>Actinomycetales</taxon>
        <taxon>Actinomycetaceae</taxon>
        <taxon>Gleimia</taxon>
    </lineage>
</organism>
<keyword evidence="2" id="KW-1185">Reference proteome</keyword>